<name>A0A1V3JLM8_9PAST</name>
<dbReference type="STRING" id="1907939.BKL49_09570"/>
<protein>
    <submittedName>
        <fullName evidence="1">Transcriptional regulator</fullName>
    </submittedName>
</protein>
<proteinExistence type="predicted"/>
<evidence type="ECO:0000313" key="2">
    <source>
        <dbReference type="Proteomes" id="UP000188602"/>
    </source>
</evidence>
<organism evidence="1 2">
    <name type="scientific">Rodentibacter myodis</name>
    <dbReference type="NCBI Taxonomy" id="1907939"/>
    <lineage>
        <taxon>Bacteria</taxon>
        <taxon>Pseudomonadati</taxon>
        <taxon>Pseudomonadota</taxon>
        <taxon>Gammaproteobacteria</taxon>
        <taxon>Pasteurellales</taxon>
        <taxon>Pasteurellaceae</taxon>
        <taxon>Rodentibacter</taxon>
    </lineage>
</organism>
<dbReference type="Proteomes" id="UP000188602">
    <property type="component" value="Unassembled WGS sequence"/>
</dbReference>
<sequence length="102" mass="11349">MSGLTIYCPFCGHKAGIRTSGKLSLLVTSARLYCPQCNQLQAEFIGQITNIRRAVFVDCPEASNWEKSEKELLKEAGIKPMTNEERLARLKESGNAQGKLNF</sequence>
<dbReference type="EMBL" id="MLHQ01000025">
    <property type="protein sequence ID" value="OOF57319.1"/>
    <property type="molecule type" value="Genomic_DNA"/>
</dbReference>
<accession>A0A1V3JLM8</accession>
<dbReference type="OrthoDB" id="5678701at2"/>
<comment type="caution">
    <text evidence="1">The sequence shown here is derived from an EMBL/GenBank/DDBJ whole genome shotgun (WGS) entry which is preliminary data.</text>
</comment>
<evidence type="ECO:0000313" key="1">
    <source>
        <dbReference type="EMBL" id="OOF57319.1"/>
    </source>
</evidence>
<reference evidence="1 2" key="1">
    <citation type="submission" date="2016-10" db="EMBL/GenBank/DDBJ databases">
        <title>Rodentibacter gen. nov. and new species.</title>
        <authorList>
            <person name="Christensen H."/>
        </authorList>
    </citation>
    <scope>NUCLEOTIDE SEQUENCE [LARGE SCALE GENOMIC DNA]</scope>
    <source>
        <strain evidence="1 2">Ac151</strain>
    </source>
</reference>
<dbReference type="AlphaFoldDB" id="A0A1V3JLM8"/>
<gene>
    <name evidence="1" type="ORF">BKL49_09570</name>
</gene>
<dbReference type="RefSeq" id="WP_077424902.1">
    <property type="nucleotide sequence ID" value="NZ_MLHQ01000025.1"/>
</dbReference>
<keyword evidence="2" id="KW-1185">Reference proteome</keyword>